<keyword evidence="1" id="KW-1133">Transmembrane helix</keyword>
<dbReference type="Pfam" id="PF00563">
    <property type="entry name" value="EAL"/>
    <property type="match status" value="1"/>
</dbReference>
<evidence type="ECO:0000259" key="3">
    <source>
        <dbReference type="PROSITE" id="PS50887"/>
    </source>
</evidence>
<dbReference type="NCBIfam" id="TIGR00254">
    <property type="entry name" value="GGDEF"/>
    <property type="match status" value="1"/>
</dbReference>
<evidence type="ECO:0000313" key="4">
    <source>
        <dbReference type="EMBL" id="CBH97673.1"/>
    </source>
</evidence>
<feature type="transmembrane region" description="Helical" evidence="1">
    <location>
        <begin position="30"/>
        <end position="52"/>
    </location>
</feature>
<organism evidence="4">
    <name type="scientific">mine drainage metagenome</name>
    <dbReference type="NCBI Taxonomy" id="410659"/>
    <lineage>
        <taxon>unclassified sequences</taxon>
        <taxon>metagenomes</taxon>
        <taxon>ecological metagenomes</taxon>
    </lineage>
</organism>
<dbReference type="InterPro" id="IPR050706">
    <property type="entry name" value="Cyclic-di-GMP_PDE-like"/>
</dbReference>
<comment type="caution">
    <text evidence="4">The sequence shown here is derived from an EMBL/GenBank/DDBJ whole genome shotgun (WGS) entry which is preliminary data.</text>
</comment>
<dbReference type="EMBL" id="CABM01000046">
    <property type="protein sequence ID" value="CBH97673.1"/>
    <property type="molecule type" value="Genomic_DNA"/>
</dbReference>
<accession>E6PRW7</accession>
<feature type="transmembrane region" description="Helical" evidence="1">
    <location>
        <begin position="321"/>
        <end position="343"/>
    </location>
</feature>
<dbReference type="PANTHER" id="PTHR33121:SF70">
    <property type="entry name" value="SIGNALING PROTEIN YKOW"/>
    <property type="match status" value="1"/>
</dbReference>
<protein>
    <submittedName>
        <fullName evidence="4">Uncharacterized protein</fullName>
    </submittedName>
</protein>
<gene>
    <name evidence="4" type="ORF">CARN2_3147</name>
</gene>
<dbReference type="PROSITE" id="PS50887">
    <property type="entry name" value="GGDEF"/>
    <property type="match status" value="1"/>
</dbReference>
<reference evidence="4" key="1">
    <citation type="submission" date="2009-10" db="EMBL/GenBank/DDBJ databases">
        <title>Diversity of trophic interactions inside an arsenic-rich microbial ecosystem.</title>
        <authorList>
            <person name="Bertin P.N."/>
            <person name="Heinrich-Salmeron A."/>
            <person name="Pelletier E."/>
            <person name="Goulhen-Chollet F."/>
            <person name="Arsene-Ploetze F."/>
            <person name="Gallien S."/>
            <person name="Calteau A."/>
            <person name="Vallenet D."/>
            <person name="Casiot C."/>
            <person name="Chane-Woon-Ming B."/>
            <person name="Giloteaux L."/>
            <person name="Barakat M."/>
            <person name="Bonnefoy V."/>
            <person name="Bruneel O."/>
            <person name="Chandler M."/>
            <person name="Cleiss J."/>
            <person name="Duran R."/>
            <person name="Elbaz-Poulichet F."/>
            <person name="Fonknechten N."/>
            <person name="Lauga B."/>
            <person name="Mornico D."/>
            <person name="Ortet P."/>
            <person name="Schaeffer C."/>
            <person name="Siguier P."/>
            <person name="Alexander Thil Smith A."/>
            <person name="Van Dorsselaer A."/>
            <person name="Weissenbach J."/>
            <person name="Medigue C."/>
            <person name="Le Paslier D."/>
        </authorList>
    </citation>
    <scope>NUCLEOTIDE SEQUENCE</scope>
</reference>
<dbReference type="SUPFAM" id="SSF55073">
    <property type="entry name" value="Nucleotide cyclase"/>
    <property type="match status" value="1"/>
</dbReference>
<keyword evidence="1" id="KW-0472">Membrane</keyword>
<dbReference type="SMART" id="SM00052">
    <property type="entry name" value="EAL"/>
    <property type="match status" value="1"/>
</dbReference>
<dbReference type="CDD" id="cd01949">
    <property type="entry name" value="GGDEF"/>
    <property type="match status" value="1"/>
</dbReference>
<dbReference type="Gene3D" id="3.20.20.450">
    <property type="entry name" value="EAL domain"/>
    <property type="match status" value="1"/>
</dbReference>
<dbReference type="SUPFAM" id="SSF141868">
    <property type="entry name" value="EAL domain-like"/>
    <property type="match status" value="1"/>
</dbReference>
<dbReference type="CDD" id="cd01948">
    <property type="entry name" value="EAL"/>
    <property type="match status" value="1"/>
</dbReference>
<dbReference type="Gene3D" id="3.30.70.270">
    <property type="match status" value="1"/>
</dbReference>
<dbReference type="InterPro" id="IPR035919">
    <property type="entry name" value="EAL_sf"/>
</dbReference>
<dbReference type="InterPro" id="IPR043128">
    <property type="entry name" value="Rev_trsase/Diguanyl_cyclase"/>
</dbReference>
<name>E6PRW7_9ZZZZ</name>
<dbReference type="Pfam" id="PF00990">
    <property type="entry name" value="GGDEF"/>
    <property type="match status" value="1"/>
</dbReference>
<sequence>METLPPVLAQAIDPDGSQTERTDLLRVRSLFALGYAICMMLTLVLFGVYAILHWQAQQRSLNTRLASNAQLLASATQGRLGQYTVLADALAASLRRNPRLLANPAELEHRLMQARTGMAGTAILRVVDAQGVILGATAALGPAFELRNTPQIWAGLLQARSLGRPVVGPLVRVPALGMWVLPQVHFYPAKGQTPAFWIGVGIDREAFNRFWGGLMSRQMGSNRLRQSEAFILVRQDGYVLARWPDVPAAQFTAYYTRPQTGILVRSLQANEGLSGTAFHGVVHSINQERRGYWARLGPGAPDLAVSVSLPASVLWSDYWRTLAPTAAAALLILATLTLAYVLLQQRMRTEAQAINARHEALLSYNGQLRQLADKDYLTALPNRRYLMAQLGRLCDAGAREEALRFAVAILDLDDFKRVNDTRGHTEGDKFLKVLSRRLQQALREGDVIVRLGGDEFAILLQGLTQGCDAMQACQRLVDCARTRVELNPQDAVQVTASLGLALYPEDGTEPEALLRHADQAMYAAKLGGKNLVQRFAPRMEEAAHAQQSAFDLLRQALTEHWLCLHYQPVVGISGREVGRVIGVEALLRIRHPEQGVLAAQSFISALDAPHLARPVGRWVLQQALGQAQFWNAQGLELRVMVNISTLHFLDSAWLDDLREALAGHPGVRPGQIEIELTESGALRDLDLAAEVMRASVAAGVRVALDDFGQGETTLRYLQRLPTHAIKIDQAFVRDMIDDPRDYAIVAGLLHITTLMGLFTVAEGVEDLDTLNLLASLGCSYAQGYGIARPMPAEELPAWIQAWRPPILPRLSVHASPNLPEIQRQRFTRLYAAAEGSIPFPQRVMEADAERFCHLGQWLHGAGQFFYGNDPRYADFHRRHAQIHALARRAKVAADAGDHAEALSLVRQAQVINDALVDEVERIVRGEPSIAGGLSPQ</sequence>
<dbReference type="Gene3D" id="1.20.120.30">
    <property type="entry name" value="Aspartate receptor, ligand-binding domain"/>
    <property type="match status" value="1"/>
</dbReference>
<dbReference type="InterPro" id="IPR029787">
    <property type="entry name" value="Nucleotide_cyclase"/>
</dbReference>
<evidence type="ECO:0000259" key="2">
    <source>
        <dbReference type="PROSITE" id="PS50883"/>
    </source>
</evidence>
<dbReference type="AlphaFoldDB" id="E6PRW7"/>
<proteinExistence type="predicted"/>
<dbReference type="PROSITE" id="PS50883">
    <property type="entry name" value="EAL"/>
    <property type="match status" value="1"/>
</dbReference>
<evidence type="ECO:0000256" key="1">
    <source>
        <dbReference type="SAM" id="Phobius"/>
    </source>
</evidence>
<feature type="domain" description="GGDEF" evidence="3">
    <location>
        <begin position="403"/>
        <end position="537"/>
    </location>
</feature>
<feature type="domain" description="EAL" evidence="2">
    <location>
        <begin position="546"/>
        <end position="803"/>
    </location>
</feature>
<dbReference type="InterPro" id="IPR001633">
    <property type="entry name" value="EAL_dom"/>
</dbReference>
<dbReference type="SMART" id="SM00267">
    <property type="entry name" value="GGDEF"/>
    <property type="match status" value="1"/>
</dbReference>
<dbReference type="GO" id="GO:0071111">
    <property type="term" value="F:cyclic-guanylate-specific phosphodiesterase activity"/>
    <property type="evidence" value="ECO:0007669"/>
    <property type="project" value="InterPro"/>
</dbReference>
<dbReference type="PANTHER" id="PTHR33121">
    <property type="entry name" value="CYCLIC DI-GMP PHOSPHODIESTERASE PDEF"/>
    <property type="match status" value="1"/>
</dbReference>
<keyword evidence="1" id="KW-0812">Transmembrane</keyword>
<dbReference type="InterPro" id="IPR000160">
    <property type="entry name" value="GGDEF_dom"/>
</dbReference>
<dbReference type="Gene3D" id="3.30.450.20">
    <property type="entry name" value="PAS domain"/>
    <property type="match status" value="1"/>
</dbReference>